<dbReference type="InterPro" id="IPR013783">
    <property type="entry name" value="Ig-like_fold"/>
</dbReference>
<evidence type="ECO:0000313" key="4">
    <source>
        <dbReference type="Proteomes" id="UP001529510"/>
    </source>
</evidence>
<evidence type="ECO:0000256" key="1">
    <source>
        <dbReference type="ARBA" id="ARBA00023180"/>
    </source>
</evidence>
<gene>
    <name evidence="3" type="ORF">M9458_039150</name>
</gene>
<dbReference type="PANTHER" id="PTHR16675">
    <property type="entry name" value="MHC CLASS I-RELATED"/>
    <property type="match status" value="1"/>
</dbReference>
<dbReference type="SMART" id="SM00407">
    <property type="entry name" value="IGc1"/>
    <property type="match status" value="1"/>
</dbReference>
<keyword evidence="1" id="KW-0325">Glycoprotein</keyword>
<dbReference type="Proteomes" id="UP001529510">
    <property type="component" value="Unassembled WGS sequence"/>
</dbReference>
<dbReference type="PANTHER" id="PTHR16675:SF237">
    <property type="entry name" value="MHC CLASS I ANTIGEN TRANSCRIPT VARIANT 1-RELATED"/>
    <property type="match status" value="1"/>
</dbReference>
<dbReference type="InterPro" id="IPR007110">
    <property type="entry name" value="Ig-like_dom"/>
</dbReference>
<accession>A0ABD0P180</accession>
<dbReference type="EMBL" id="JAMKFB020000019">
    <property type="protein sequence ID" value="KAL0167306.1"/>
    <property type="molecule type" value="Genomic_DNA"/>
</dbReference>
<dbReference type="InterPro" id="IPR036179">
    <property type="entry name" value="Ig-like_dom_sf"/>
</dbReference>
<feature type="domain" description="Ig-like" evidence="2">
    <location>
        <begin position="1"/>
        <end position="81"/>
    </location>
</feature>
<organism evidence="3 4">
    <name type="scientific">Cirrhinus mrigala</name>
    <name type="common">Mrigala</name>
    <dbReference type="NCBI Taxonomy" id="683832"/>
    <lineage>
        <taxon>Eukaryota</taxon>
        <taxon>Metazoa</taxon>
        <taxon>Chordata</taxon>
        <taxon>Craniata</taxon>
        <taxon>Vertebrata</taxon>
        <taxon>Euteleostomi</taxon>
        <taxon>Actinopterygii</taxon>
        <taxon>Neopterygii</taxon>
        <taxon>Teleostei</taxon>
        <taxon>Ostariophysi</taxon>
        <taxon>Cypriniformes</taxon>
        <taxon>Cyprinidae</taxon>
        <taxon>Labeoninae</taxon>
        <taxon>Labeonini</taxon>
        <taxon>Cirrhinus</taxon>
    </lineage>
</organism>
<name>A0ABD0P180_CIRMR</name>
<dbReference type="PROSITE" id="PS50835">
    <property type="entry name" value="IG_LIKE"/>
    <property type="match status" value="1"/>
</dbReference>
<dbReference type="InterPro" id="IPR050208">
    <property type="entry name" value="MHC_class-I_related"/>
</dbReference>
<dbReference type="InterPro" id="IPR003597">
    <property type="entry name" value="Ig_C1-set"/>
</dbReference>
<reference evidence="3 4" key="1">
    <citation type="submission" date="2024-05" db="EMBL/GenBank/DDBJ databases">
        <title>Genome sequencing and assembly of Indian major carp, Cirrhinus mrigala (Hamilton, 1822).</title>
        <authorList>
            <person name="Mohindra V."/>
            <person name="Chowdhury L.M."/>
            <person name="Lal K."/>
            <person name="Jena J.K."/>
        </authorList>
    </citation>
    <scope>NUCLEOTIDE SEQUENCE [LARGE SCALE GENOMIC DNA]</scope>
    <source>
        <strain evidence="3">CM1030</strain>
        <tissue evidence="3">Blood</tissue>
    </source>
</reference>
<dbReference type="Pfam" id="PF07654">
    <property type="entry name" value="C1-set"/>
    <property type="match status" value="1"/>
</dbReference>
<evidence type="ECO:0000313" key="3">
    <source>
        <dbReference type="EMBL" id="KAL0167306.1"/>
    </source>
</evidence>
<keyword evidence="4" id="KW-1185">Reference proteome</keyword>
<sequence length="86" mass="9826">SLLQKDPSSPVTCHATGFFPSEVKISWQKNRQDHDEDVDLDGTFQKRSTLDVKPDEWKNSQFSCVVEHQGKTIRKTADDIMTNFGK</sequence>
<comment type="caution">
    <text evidence="3">The sequence shown here is derived from an EMBL/GenBank/DDBJ whole genome shotgun (WGS) entry which is preliminary data.</text>
</comment>
<protein>
    <recommendedName>
        <fullName evidence="2">Ig-like domain-containing protein</fullName>
    </recommendedName>
</protein>
<proteinExistence type="predicted"/>
<dbReference type="AlphaFoldDB" id="A0ABD0P180"/>
<dbReference type="SUPFAM" id="SSF48726">
    <property type="entry name" value="Immunoglobulin"/>
    <property type="match status" value="1"/>
</dbReference>
<evidence type="ECO:0000259" key="2">
    <source>
        <dbReference type="PROSITE" id="PS50835"/>
    </source>
</evidence>
<dbReference type="Gene3D" id="2.60.40.10">
    <property type="entry name" value="Immunoglobulins"/>
    <property type="match status" value="1"/>
</dbReference>
<feature type="non-terminal residue" evidence="3">
    <location>
        <position position="86"/>
    </location>
</feature>
<feature type="non-terminal residue" evidence="3">
    <location>
        <position position="1"/>
    </location>
</feature>